<name>A0A813N678_9BILA</name>
<keyword evidence="5" id="KW-1185">Reference proteome</keyword>
<evidence type="ECO:0000313" key="4">
    <source>
        <dbReference type="EMBL" id="CAF0733669.1"/>
    </source>
</evidence>
<dbReference type="Gene3D" id="3.80.10.10">
    <property type="entry name" value="Ribonuclease Inhibitor"/>
    <property type="match status" value="1"/>
</dbReference>
<dbReference type="OrthoDB" id="6343311at2759"/>
<dbReference type="PANTHER" id="PTHR24373:SF275">
    <property type="entry name" value="TIR DOMAIN-CONTAINING PROTEIN"/>
    <property type="match status" value="1"/>
</dbReference>
<keyword evidence="3" id="KW-0677">Repeat</keyword>
<proteinExistence type="predicted"/>
<dbReference type="EMBL" id="CAJNOC010000252">
    <property type="protein sequence ID" value="CAF0733669.1"/>
    <property type="molecule type" value="Genomic_DNA"/>
</dbReference>
<organism evidence="4 5">
    <name type="scientific">Brachionus calyciflorus</name>
    <dbReference type="NCBI Taxonomy" id="104777"/>
    <lineage>
        <taxon>Eukaryota</taxon>
        <taxon>Metazoa</taxon>
        <taxon>Spiralia</taxon>
        <taxon>Gnathifera</taxon>
        <taxon>Rotifera</taxon>
        <taxon>Eurotatoria</taxon>
        <taxon>Monogononta</taxon>
        <taxon>Pseudotrocha</taxon>
        <taxon>Ploima</taxon>
        <taxon>Brachionidae</taxon>
        <taxon>Brachionus</taxon>
    </lineage>
</organism>
<dbReference type="InterPro" id="IPR003591">
    <property type="entry name" value="Leu-rich_rpt_typical-subtyp"/>
</dbReference>
<keyword evidence="2" id="KW-0732">Signal</keyword>
<evidence type="ECO:0000256" key="2">
    <source>
        <dbReference type="ARBA" id="ARBA00022729"/>
    </source>
</evidence>
<dbReference type="InterPro" id="IPR001611">
    <property type="entry name" value="Leu-rich_rpt"/>
</dbReference>
<dbReference type="AlphaFoldDB" id="A0A813N678"/>
<sequence length="539" mass="63485">MKGIKNVILEYYDSLINEIDIHTEKLTSSSLTEIELSKLNSIRYDYLNEIKRVQGENLTHLESNKIENERLEFIFKSKFCFFIPRIDLEKNTKFFKNNQYGILVITNQFISPTTIEYLKIELNDQGKLKRQILLTPKDVVDFNLLDQLIKLKTKKNELTIIDLSKPKENKLKIFELERNNVQNFEPSDLASIEVMTDKSQLLSCHFNLNNLLGVQKNMFQRLNWIKRLSLNCEEYCLFESKCFEDLKQLDDLQIEFFYNQNLNNSLLFGLENLTSLQIMYGEIEYIDDNTFINLPNLDELNLYSNKIRRLNDASLRGLKNLTQLDMGENRFEYLSPKCFEDLKKLKFLSLRKSLGKKVDLKCLNDLENLEFLALLYKKQVYLDLNYGELVLPNLKYLSINSQSIPNCKTEKLVFLLINGLKNLDTNSFKYQSQLKAIEIRTNSDMFTKINKENFSYLKALNYLIVQFEDIDEDGLNMFEGKDEYFASFLCKHEPLHVNSVDANDFSISNYEGMPHFFQSELNVDKELENKIIDFYECCE</sequence>
<dbReference type="Pfam" id="PF13855">
    <property type="entry name" value="LRR_8"/>
    <property type="match status" value="1"/>
</dbReference>
<comment type="caution">
    <text evidence="4">The sequence shown here is derived from an EMBL/GenBank/DDBJ whole genome shotgun (WGS) entry which is preliminary data.</text>
</comment>
<reference evidence="4" key="1">
    <citation type="submission" date="2021-02" db="EMBL/GenBank/DDBJ databases">
        <authorList>
            <person name="Nowell W R."/>
        </authorList>
    </citation>
    <scope>NUCLEOTIDE SEQUENCE</scope>
    <source>
        <strain evidence="4">Ploen Becks lab</strain>
    </source>
</reference>
<protein>
    <submittedName>
        <fullName evidence="4">Uncharacterized protein</fullName>
    </submittedName>
</protein>
<dbReference type="InterPro" id="IPR032675">
    <property type="entry name" value="LRR_dom_sf"/>
</dbReference>
<dbReference type="InterPro" id="IPR050328">
    <property type="entry name" value="Dev_Immune_Receptor"/>
</dbReference>
<dbReference type="SMART" id="SM00369">
    <property type="entry name" value="LRR_TYP"/>
    <property type="match status" value="2"/>
</dbReference>
<gene>
    <name evidence="4" type="ORF">OXX778_LOCUS3000</name>
</gene>
<dbReference type="Proteomes" id="UP000663879">
    <property type="component" value="Unassembled WGS sequence"/>
</dbReference>
<evidence type="ECO:0000256" key="1">
    <source>
        <dbReference type="ARBA" id="ARBA00022614"/>
    </source>
</evidence>
<dbReference type="PANTHER" id="PTHR24373">
    <property type="entry name" value="SLIT RELATED LEUCINE-RICH REPEAT NEURONAL PROTEIN"/>
    <property type="match status" value="1"/>
</dbReference>
<evidence type="ECO:0000256" key="3">
    <source>
        <dbReference type="ARBA" id="ARBA00022737"/>
    </source>
</evidence>
<evidence type="ECO:0000313" key="5">
    <source>
        <dbReference type="Proteomes" id="UP000663879"/>
    </source>
</evidence>
<keyword evidence="1" id="KW-0433">Leucine-rich repeat</keyword>
<dbReference type="SUPFAM" id="SSF52058">
    <property type="entry name" value="L domain-like"/>
    <property type="match status" value="1"/>
</dbReference>
<accession>A0A813N678</accession>